<dbReference type="Pfam" id="PF13646">
    <property type="entry name" value="HEAT_2"/>
    <property type="match status" value="1"/>
</dbReference>
<dbReference type="Proteomes" id="UP000237441">
    <property type="component" value="Unassembled WGS sequence"/>
</dbReference>
<proteinExistence type="predicted"/>
<evidence type="ECO:0000313" key="2">
    <source>
        <dbReference type="Proteomes" id="UP000237441"/>
    </source>
</evidence>
<dbReference type="InterPro" id="IPR011989">
    <property type="entry name" value="ARM-like"/>
</dbReference>
<dbReference type="AlphaFoldDB" id="A0A2S7YMY2"/>
<evidence type="ECO:0008006" key="3">
    <source>
        <dbReference type="Google" id="ProtNLM"/>
    </source>
</evidence>
<reference evidence="1 2" key="1">
    <citation type="submission" date="2016-07" db="EMBL/GenBank/DDBJ databases">
        <title>Comparative genomics of the entomopathogenic fungus Beauveria bassiana.</title>
        <authorList>
            <person name="Valero Jimenez C.A."/>
            <person name="Zwaan B.J."/>
            <person name="Van Kan J.A."/>
            <person name="Takken W."/>
            <person name="Debets A.J."/>
            <person name="Schoustra S.E."/>
            <person name="Koenraadt C.J."/>
        </authorList>
    </citation>
    <scope>NUCLEOTIDE SEQUENCE [LARGE SCALE GENOMIC DNA]</scope>
    <source>
        <strain evidence="1 2">ARSEF 8028</strain>
    </source>
</reference>
<sequence>MRYHLLETGLGYTIVQSSADVNYSFGQNVLTAVAAQLNDEDEIVRRAAVEALGRRVTLPDGVLTAMTAQLDDEDWGVRNAAAEALGQRVTLRPSRARNAA</sequence>
<accession>A0A2S7YMY2</accession>
<evidence type="ECO:0000313" key="1">
    <source>
        <dbReference type="EMBL" id="PQK17498.1"/>
    </source>
</evidence>
<dbReference type="OrthoDB" id="427518at2759"/>
<protein>
    <recommendedName>
        <fullName evidence="3">HEAT repeat domain-containing protein</fullName>
    </recommendedName>
</protein>
<comment type="caution">
    <text evidence="1">The sequence shown here is derived from an EMBL/GenBank/DDBJ whole genome shotgun (WGS) entry which is preliminary data.</text>
</comment>
<dbReference type="InterPro" id="IPR016024">
    <property type="entry name" value="ARM-type_fold"/>
</dbReference>
<gene>
    <name evidence="1" type="ORF">BB8028_0008g00100</name>
</gene>
<organism evidence="1 2">
    <name type="scientific">Beauveria bassiana</name>
    <name type="common">White muscardine disease fungus</name>
    <name type="synonym">Tritirachium shiotae</name>
    <dbReference type="NCBI Taxonomy" id="176275"/>
    <lineage>
        <taxon>Eukaryota</taxon>
        <taxon>Fungi</taxon>
        <taxon>Dikarya</taxon>
        <taxon>Ascomycota</taxon>
        <taxon>Pezizomycotina</taxon>
        <taxon>Sordariomycetes</taxon>
        <taxon>Hypocreomycetidae</taxon>
        <taxon>Hypocreales</taxon>
        <taxon>Cordycipitaceae</taxon>
        <taxon>Beauveria</taxon>
    </lineage>
</organism>
<dbReference type="EMBL" id="JRHA01000008">
    <property type="protein sequence ID" value="PQK17498.1"/>
    <property type="molecule type" value="Genomic_DNA"/>
</dbReference>
<name>A0A2S7YMY2_BEABA</name>
<dbReference type="Gene3D" id="1.25.10.10">
    <property type="entry name" value="Leucine-rich Repeat Variant"/>
    <property type="match status" value="1"/>
</dbReference>
<dbReference type="SUPFAM" id="SSF48371">
    <property type="entry name" value="ARM repeat"/>
    <property type="match status" value="1"/>
</dbReference>